<dbReference type="AlphaFoldDB" id="L0DJB8"/>
<evidence type="ECO:0000313" key="4">
    <source>
        <dbReference type="Proteomes" id="UP000010798"/>
    </source>
</evidence>
<protein>
    <submittedName>
        <fullName evidence="3">Site-specific recombinase, DNA invertase Pin</fullName>
    </submittedName>
</protein>
<dbReference type="eggNOG" id="COG1961">
    <property type="taxonomic scope" value="Bacteria"/>
</dbReference>
<organism evidence="3 4">
    <name type="scientific">Singulisphaera acidiphila (strain ATCC BAA-1392 / DSM 18658 / VKM B-2454 / MOB10)</name>
    <dbReference type="NCBI Taxonomy" id="886293"/>
    <lineage>
        <taxon>Bacteria</taxon>
        <taxon>Pseudomonadati</taxon>
        <taxon>Planctomycetota</taxon>
        <taxon>Planctomycetia</taxon>
        <taxon>Isosphaerales</taxon>
        <taxon>Isosphaeraceae</taxon>
        <taxon>Singulisphaera</taxon>
    </lineage>
</organism>
<dbReference type="EMBL" id="CP003364">
    <property type="protein sequence ID" value="AGA28930.1"/>
    <property type="molecule type" value="Genomic_DNA"/>
</dbReference>
<dbReference type="Gene3D" id="3.90.1750.20">
    <property type="entry name" value="Putative Large Serine Recombinase, Chain B, Domain 2"/>
    <property type="match status" value="1"/>
</dbReference>
<dbReference type="SMART" id="SM00857">
    <property type="entry name" value="Resolvase"/>
    <property type="match status" value="1"/>
</dbReference>
<dbReference type="PROSITE" id="PS51737">
    <property type="entry name" value="RECOMBINASE_DNA_BIND"/>
    <property type="match status" value="1"/>
</dbReference>
<evidence type="ECO:0000259" key="2">
    <source>
        <dbReference type="PROSITE" id="PS51737"/>
    </source>
</evidence>
<feature type="domain" description="Recombinase" evidence="2">
    <location>
        <begin position="173"/>
        <end position="314"/>
    </location>
</feature>
<dbReference type="InterPro" id="IPR011109">
    <property type="entry name" value="DNA_bind_recombinase_dom"/>
</dbReference>
<dbReference type="CDD" id="cd00338">
    <property type="entry name" value="Ser_Recombinase"/>
    <property type="match status" value="1"/>
</dbReference>
<dbReference type="Proteomes" id="UP000010798">
    <property type="component" value="Chromosome"/>
</dbReference>
<evidence type="ECO:0000259" key="1">
    <source>
        <dbReference type="PROSITE" id="PS51736"/>
    </source>
</evidence>
<dbReference type="KEGG" id="saci:Sinac_4763"/>
<dbReference type="PANTHER" id="PTHR30461:SF23">
    <property type="entry name" value="DNA RECOMBINASE-RELATED"/>
    <property type="match status" value="1"/>
</dbReference>
<dbReference type="STRING" id="886293.Sinac_4763"/>
<dbReference type="HOGENOM" id="CLU_025318_2_0_0"/>
<dbReference type="PANTHER" id="PTHR30461">
    <property type="entry name" value="DNA-INVERTASE FROM LAMBDOID PROPHAGE"/>
    <property type="match status" value="1"/>
</dbReference>
<dbReference type="GO" id="GO:0003677">
    <property type="term" value="F:DNA binding"/>
    <property type="evidence" value="ECO:0007669"/>
    <property type="project" value="InterPro"/>
</dbReference>
<dbReference type="Pfam" id="PF00239">
    <property type="entry name" value="Resolvase"/>
    <property type="match status" value="1"/>
</dbReference>
<sequence>MFGGDLITPAHLARRAVIYIRQSSPQQVISHQESLRLQYDLRQQALACGWPDSAIEVIDCDLGLTARTTQGRAGFADLVSRVTLGDAGIIFFYDATRLSRNCSDWYQLLDLCGFRRCLIADHDSVYDPSSINGRMLLGLKGQISELELHTIKARLTAGLLNKARRGELAQSLPVGLVRDLSGRVVKHPDQEVRERIDFVFATFLRVKSIHGVVRDLAAARLLLPRRERGRDDGAIVWRRATAAAISSLLRNPAYEGTFVYGRTRFLPRVPGGPSRKHPLTREEWQFVVPDKYPAYIDREAFATIQAMLRDNYQEYSRRRSRGAARSGTALLQGLACCGHCGNKMTVQYHAAARYLYSHHKAQGGGPECQRVPIPMIDAWVVGSFWEALSSAELDRYDAAVAGIAEQQRQLRRAHDLQIKRLQYEARLAEKQYRLVDPENRLVAAELERRWEHALQALRQAEEGSSSVEATFEPLSDDLRRQLDEARPSLRQMWDDGTLSNIHKKELLRDLIGKVVLRRPAADKCEARIIWKGGDWTTALLDLPVVTYAEMEKGEELIDEVVRRAQAGESDQQIAAELTAAGYHAPLKRRLGVESVRRIREKHGVSARRTEFQRHGLPGWISLGEAVRRLGEHTSWAYYLIRLGRLQIERDPVIGLYLVPDRKKPLKKLKELLRGQRFSLIVERRSS</sequence>
<feature type="domain" description="Resolvase/invertase-type recombinase catalytic" evidence="1">
    <location>
        <begin position="15"/>
        <end position="166"/>
    </location>
</feature>
<dbReference type="Pfam" id="PF07508">
    <property type="entry name" value="Recombinase"/>
    <property type="match status" value="1"/>
</dbReference>
<dbReference type="RefSeq" id="WP_015248044.1">
    <property type="nucleotide sequence ID" value="NC_019892.1"/>
</dbReference>
<name>L0DJB8_SINAD</name>
<dbReference type="eggNOG" id="COG1196">
    <property type="taxonomic scope" value="Bacteria"/>
</dbReference>
<dbReference type="InterPro" id="IPR038109">
    <property type="entry name" value="DNA_bind_recomb_sf"/>
</dbReference>
<dbReference type="InterPro" id="IPR036162">
    <property type="entry name" value="Resolvase-like_N_sf"/>
</dbReference>
<dbReference type="SUPFAM" id="SSF53041">
    <property type="entry name" value="Resolvase-like"/>
    <property type="match status" value="1"/>
</dbReference>
<dbReference type="InterPro" id="IPR050639">
    <property type="entry name" value="SSR_resolvase"/>
</dbReference>
<dbReference type="Gene3D" id="3.40.50.1390">
    <property type="entry name" value="Resolvase, N-terminal catalytic domain"/>
    <property type="match status" value="1"/>
</dbReference>
<dbReference type="InterPro" id="IPR006119">
    <property type="entry name" value="Resolv_N"/>
</dbReference>
<dbReference type="GO" id="GO:0000150">
    <property type="term" value="F:DNA strand exchange activity"/>
    <property type="evidence" value="ECO:0007669"/>
    <property type="project" value="InterPro"/>
</dbReference>
<evidence type="ECO:0000313" key="3">
    <source>
        <dbReference type="EMBL" id="AGA28930.1"/>
    </source>
</evidence>
<dbReference type="OrthoDB" id="9811097at2"/>
<keyword evidence="4" id="KW-1185">Reference proteome</keyword>
<dbReference type="Pfam" id="PF13408">
    <property type="entry name" value="Zn_ribbon_recom"/>
    <property type="match status" value="1"/>
</dbReference>
<accession>L0DJB8</accession>
<proteinExistence type="predicted"/>
<dbReference type="PROSITE" id="PS51736">
    <property type="entry name" value="RECOMBINASES_3"/>
    <property type="match status" value="1"/>
</dbReference>
<reference evidence="3 4" key="1">
    <citation type="submission" date="2012-02" db="EMBL/GenBank/DDBJ databases">
        <title>Complete sequence of chromosome of Singulisphaera acidiphila DSM 18658.</title>
        <authorList>
            <consortium name="US DOE Joint Genome Institute (JGI-PGF)"/>
            <person name="Lucas S."/>
            <person name="Copeland A."/>
            <person name="Lapidus A."/>
            <person name="Glavina del Rio T."/>
            <person name="Dalin E."/>
            <person name="Tice H."/>
            <person name="Bruce D."/>
            <person name="Goodwin L."/>
            <person name="Pitluck S."/>
            <person name="Peters L."/>
            <person name="Ovchinnikova G."/>
            <person name="Chertkov O."/>
            <person name="Kyrpides N."/>
            <person name="Mavromatis K."/>
            <person name="Ivanova N."/>
            <person name="Brettin T."/>
            <person name="Detter J.C."/>
            <person name="Han C."/>
            <person name="Larimer F."/>
            <person name="Land M."/>
            <person name="Hauser L."/>
            <person name="Markowitz V."/>
            <person name="Cheng J.-F."/>
            <person name="Hugenholtz P."/>
            <person name="Woyke T."/>
            <person name="Wu D."/>
            <person name="Tindall B."/>
            <person name="Pomrenke H."/>
            <person name="Brambilla E."/>
            <person name="Klenk H.-P."/>
            <person name="Eisen J.A."/>
        </authorList>
    </citation>
    <scope>NUCLEOTIDE SEQUENCE [LARGE SCALE GENOMIC DNA]</scope>
    <source>
        <strain evidence="4">ATCC BAA-1392 / DSM 18658 / VKM B-2454 / MOB10</strain>
    </source>
</reference>
<dbReference type="InterPro" id="IPR025827">
    <property type="entry name" value="Zn_ribbon_recom_dom"/>
</dbReference>
<gene>
    <name evidence="3" type="ordered locus">Sinac_4763</name>
</gene>